<name>A0A645G435_9ZZZZ</name>
<sequence>MDKGSPGGAVQSFAVDQGRKSLGDGSAVQFQQGGQFTVAWKQGVVRQRIDAAKRFFLQLLVNRNR</sequence>
<organism evidence="1">
    <name type="scientific">bioreactor metagenome</name>
    <dbReference type="NCBI Taxonomy" id="1076179"/>
    <lineage>
        <taxon>unclassified sequences</taxon>
        <taxon>metagenomes</taxon>
        <taxon>ecological metagenomes</taxon>
    </lineage>
</organism>
<dbReference type="AlphaFoldDB" id="A0A645G435"/>
<evidence type="ECO:0000313" key="1">
    <source>
        <dbReference type="EMBL" id="MPN18894.1"/>
    </source>
</evidence>
<gene>
    <name evidence="1" type="ORF">SDC9_166259</name>
</gene>
<accession>A0A645G435</accession>
<reference evidence="1" key="1">
    <citation type="submission" date="2019-08" db="EMBL/GenBank/DDBJ databases">
        <authorList>
            <person name="Kucharzyk K."/>
            <person name="Murdoch R.W."/>
            <person name="Higgins S."/>
            <person name="Loffler F."/>
        </authorList>
    </citation>
    <scope>NUCLEOTIDE SEQUENCE</scope>
</reference>
<dbReference type="EMBL" id="VSSQ01066322">
    <property type="protein sequence ID" value="MPN18894.1"/>
    <property type="molecule type" value="Genomic_DNA"/>
</dbReference>
<protein>
    <submittedName>
        <fullName evidence="1">Uncharacterized protein</fullName>
    </submittedName>
</protein>
<proteinExistence type="predicted"/>
<comment type="caution">
    <text evidence="1">The sequence shown here is derived from an EMBL/GenBank/DDBJ whole genome shotgun (WGS) entry which is preliminary data.</text>
</comment>